<sequence>MSHGHGYLSHPVFWGNYVLLPHGRIARSCLFPYLAMALGTPVCLAVCAEKLCNSKRNAKNLSGGDFCKDGSRAR</sequence>
<organism evidence="2 3">
    <name type="scientific">Gossypium barbadense</name>
    <name type="common">Sea Island cotton</name>
    <name type="synonym">Hibiscus barbadensis</name>
    <dbReference type="NCBI Taxonomy" id="3634"/>
    <lineage>
        <taxon>Eukaryota</taxon>
        <taxon>Viridiplantae</taxon>
        <taxon>Streptophyta</taxon>
        <taxon>Embryophyta</taxon>
        <taxon>Tracheophyta</taxon>
        <taxon>Spermatophyta</taxon>
        <taxon>Magnoliopsida</taxon>
        <taxon>eudicotyledons</taxon>
        <taxon>Gunneridae</taxon>
        <taxon>Pentapetalae</taxon>
        <taxon>rosids</taxon>
        <taxon>malvids</taxon>
        <taxon>Malvales</taxon>
        <taxon>Malvaceae</taxon>
        <taxon>Malvoideae</taxon>
        <taxon>Gossypium</taxon>
    </lineage>
</organism>
<evidence type="ECO:0000256" key="1">
    <source>
        <dbReference type="SAM" id="Phobius"/>
    </source>
</evidence>
<protein>
    <submittedName>
        <fullName evidence="2">Uncharacterized protein</fullName>
    </submittedName>
</protein>
<evidence type="ECO:0000313" key="3">
    <source>
        <dbReference type="Proteomes" id="UP000239757"/>
    </source>
</evidence>
<dbReference type="AlphaFoldDB" id="A0A2P5WTK7"/>
<accession>A0A2P5WTK7</accession>
<gene>
    <name evidence="2" type="ORF">GOBAR_AA26241</name>
</gene>
<dbReference type="EMBL" id="KZ666533">
    <property type="protein sequence ID" value="PPR94425.1"/>
    <property type="molecule type" value="Genomic_DNA"/>
</dbReference>
<keyword evidence="1" id="KW-0472">Membrane</keyword>
<dbReference type="Proteomes" id="UP000239757">
    <property type="component" value="Unassembled WGS sequence"/>
</dbReference>
<keyword evidence="1" id="KW-1133">Transmembrane helix</keyword>
<proteinExistence type="predicted"/>
<keyword evidence="1" id="KW-0812">Transmembrane</keyword>
<reference evidence="2 3" key="1">
    <citation type="submission" date="2015-01" db="EMBL/GenBank/DDBJ databases">
        <title>Genome of allotetraploid Gossypium barbadense reveals genomic plasticity and fiber elongation in cotton evolution.</title>
        <authorList>
            <person name="Chen X."/>
            <person name="Liu X."/>
            <person name="Zhao B."/>
            <person name="Zheng H."/>
            <person name="Hu Y."/>
            <person name="Lu G."/>
            <person name="Yang C."/>
            <person name="Chen J."/>
            <person name="Shan C."/>
            <person name="Zhang L."/>
            <person name="Zhou Y."/>
            <person name="Wang L."/>
            <person name="Guo W."/>
            <person name="Bai Y."/>
            <person name="Ruan J."/>
            <person name="Shangguan X."/>
            <person name="Mao Y."/>
            <person name="Jiang J."/>
            <person name="Zhu Y."/>
            <person name="Lei J."/>
            <person name="Kang H."/>
            <person name="Chen S."/>
            <person name="He X."/>
            <person name="Wang R."/>
            <person name="Wang Y."/>
            <person name="Chen J."/>
            <person name="Wang L."/>
            <person name="Yu S."/>
            <person name="Wang B."/>
            <person name="Wei J."/>
            <person name="Song S."/>
            <person name="Lu X."/>
            <person name="Gao Z."/>
            <person name="Gu W."/>
            <person name="Deng X."/>
            <person name="Ma D."/>
            <person name="Wang S."/>
            <person name="Liang W."/>
            <person name="Fang L."/>
            <person name="Cai C."/>
            <person name="Zhu X."/>
            <person name="Zhou B."/>
            <person name="Zhang Y."/>
            <person name="Chen Z."/>
            <person name="Xu S."/>
            <person name="Zhu R."/>
            <person name="Wang S."/>
            <person name="Zhang T."/>
            <person name="Zhao G."/>
        </authorList>
    </citation>
    <scope>NUCLEOTIDE SEQUENCE [LARGE SCALE GENOMIC DNA]</scope>
    <source>
        <strain evidence="3">cv. Xinhai21</strain>
        <tissue evidence="2">Leaf</tissue>
    </source>
</reference>
<feature type="transmembrane region" description="Helical" evidence="1">
    <location>
        <begin position="30"/>
        <end position="48"/>
    </location>
</feature>
<evidence type="ECO:0000313" key="2">
    <source>
        <dbReference type="EMBL" id="PPR94425.1"/>
    </source>
</evidence>
<name>A0A2P5WTK7_GOSBA</name>